<dbReference type="InterPro" id="IPR020845">
    <property type="entry name" value="AMP-binding_CS"/>
</dbReference>
<evidence type="ECO:0000256" key="2">
    <source>
        <dbReference type="ARBA" id="ARBA00022598"/>
    </source>
</evidence>
<dbReference type="Proteomes" id="UP000274033">
    <property type="component" value="Unassembled WGS sequence"/>
</dbReference>
<evidence type="ECO:0000256" key="1">
    <source>
        <dbReference type="ARBA" id="ARBA00006432"/>
    </source>
</evidence>
<name>A0A3N9UJ15_9BACI</name>
<dbReference type="PROSITE" id="PS00455">
    <property type="entry name" value="AMP_BINDING"/>
    <property type="match status" value="1"/>
</dbReference>
<sequence length="545" mass="61517">MLLLDNPKGRRKLIEEDFLHWPQERLEQRLAKFAKEFPTKIALVDPWNRLTYEELDHAINNLAVTFHQNGIQKNSVVMIQLPNVAESMIVFHAALRAGAIVLPVTPIYREAEIKTILEQVQPDVIFIPQYFKNNDYVKMLENIQQLNNVPKVAVKIPNERDTEGTSFIEWSDYIKNPNAERLEERAYDPEEYSLLMFTSGTTSSPKGVLHTHGTLGVAISTFDGIETTGFNSVFLVPSPVTHITGLVVGILGPMKLGATTVFMPIWDAKKCLQIIEDEKCSYVMAATPFLSQLIDEVEAQGKGMETMRYFACGGADVSEYLLRRAKSILPHCTFSRIYGSTEAPGISKFKQNYDENKRFTHDGRPTSPGKAKIKEGSYLPNGSGELMVYGPQLFIRYISWVETEKAMTEEWFSTGDLALFDEDGFIQITGREKDIIIRGGENYSAKEIEDILIAHPKVKDIGIVGYKDEVMGERGCAFVVLNQRNDTITLSDLTKLLAEKKVAKQKWPERLEVVDALPYTHSGKLQKFILRDMLNNEVALGKLIN</sequence>
<dbReference type="RefSeq" id="WP_124761383.1">
    <property type="nucleotide sequence ID" value="NZ_JAFBDY010000001.1"/>
</dbReference>
<reference evidence="5 6" key="1">
    <citation type="journal article" date="2013" name="J. Microbiol.">
        <title>Lysinibacillus chungkukjangi sp. nov., isolated from Chungkukjang, Korean fermented soybean food.</title>
        <authorList>
            <person name="Kim S.J."/>
            <person name="Jang Y.H."/>
            <person name="Hamada M."/>
            <person name="Ahn J.H."/>
            <person name="Weon H.Y."/>
            <person name="Suzuki K."/>
            <person name="Whang K.S."/>
            <person name="Kwon S.W."/>
        </authorList>
    </citation>
    <scope>NUCLEOTIDE SEQUENCE [LARGE SCALE GENOMIC DNA]</scope>
    <source>
        <strain evidence="5 6">MCCC 1A12701</strain>
    </source>
</reference>
<dbReference type="InterPro" id="IPR025110">
    <property type="entry name" value="AMP-bd_C"/>
</dbReference>
<organism evidence="5 6">
    <name type="scientific">Lysinibacillus composti</name>
    <dbReference type="NCBI Taxonomy" id="720633"/>
    <lineage>
        <taxon>Bacteria</taxon>
        <taxon>Bacillati</taxon>
        <taxon>Bacillota</taxon>
        <taxon>Bacilli</taxon>
        <taxon>Bacillales</taxon>
        <taxon>Bacillaceae</taxon>
        <taxon>Lysinibacillus</taxon>
    </lineage>
</organism>
<proteinExistence type="inferred from homology"/>
<protein>
    <submittedName>
        <fullName evidence="5">Cyclohexanecarboxylate-CoA ligase</fullName>
    </submittedName>
</protein>
<dbReference type="Pfam" id="PF00501">
    <property type="entry name" value="AMP-binding"/>
    <property type="match status" value="1"/>
</dbReference>
<evidence type="ECO:0000259" key="4">
    <source>
        <dbReference type="Pfam" id="PF13193"/>
    </source>
</evidence>
<keyword evidence="6" id="KW-1185">Reference proteome</keyword>
<dbReference type="Gene3D" id="3.30.300.30">
    <property type="match status" value="1"/>
</dbReference>
<dbReference type="InterPro" id="IPR045851">
    <property type="entry name" value="AMP-bd_C_sf"/>
</dbReference>
<gene>
    <name evidence="5" type="ORF">EBB45_00065</name>
</gene>
<evidence type="ECO:0000313" key="6">
    <source>
        <dbReference type="Proteomes" id="UP000274033"/>
    </source>
</evidence>
<dbReference type="SUPFAM" id="SSF56801">
    <property type="entry name" value="Acetyl-CoA synthetase-like"/>
    <property type="match status" value="1"/>
</dbReference>
<feature type="domain" description="AMP-binding enzyme C-terminal" evidence="4">
    <location>
        <begin position="447"/>
        <end position="524"/>
    </location>
</feature>
<comment type="caution">
    <text evidence="5">The sequence shown here is derived from an EMBL/GenBank/DDBJ whole genome shotgun (WGS) entry which is preliminary data.</text>
</comment>
<comment type="similarity">
    <text evidence="1">Belongs to the ATP-dependent AMP-binding enzyme family.</text>
</comment>
<dbReference type="InterPro" id="IPR042099">
    <property type="entry name" value="ANL_N_sf"/>
</dbReference>
<dbReference type="Gene3D" id="3.40.50.12780">
    <property type="entry name" value="N-terminal domain of ligase-like"/>
    <property type="match status" value="1"/>
</dbReference>
<accession>A0A3N9UJ15</accession>
<dbReference type="PANTHER" id="PTHR43201">
    <property type="entry name" value="ACYL-COA SYNTHETASE"/>
    <property type="match status" value="1"/>
</dbReference>
<dbReference type="GO" id="GO:0006631">
    <property type="term" value="P:fatty acid metabolic process"/>
    <property type="evidence" value="ECO:0007669"/>
    <property type="project" value="TreeGrafter"/>
</dbReference>
<keyword evidence="2 5" id="KW-0436">Ligase</keyword>
<dbReference type="Pfam" id="PF13193">
    <property type="entry name" value="AMP-binding_C"/>
    <property type="match status" value="1"/>
</dbReference>
<evidence type="ECO:0000259" key="3">
    <source>
        <dbReference type="Pfam" id="PF00501"/>
    </source>
</evidence>
<dbReference type="InterPro" id="IPR000873">
    <property type="entry name" value="AMP-dep_synth/lig_dom"/>
</dbReference>
<dbReference type="PANTHER" id="PTHR43201:SF5">
    <property type="entry name" value="MEDIUM-CHAIN ACYL-COA LIGASE ACSF2, MITOCHONDRIAL"/>
    <property type="match status" value="1"/>
</dbReference>
<dbReference type="OrthoDB" id="9757771at2"/>
<feature type="domain" description="AMP-dependent synthetase/ligase" evidence="3">
    <location>
        <begin position="31"/>
        <end position="397"/>
    </location>
</feature>
<evidence type="ECO:0000313" key="5">
    <source>
        <dbReference type="EMBL" id="RQW75990.1"/>
    </source>
</evidence>
<dbReference type="GO" id="GO:0031956">
    <property type="term" value="F:medium-chain fatty acid-CoA ligase activity"/>
    <property type="evidence" value="ECO:0007669"/>
    <property type="project" value="TreeGrafter"/>
</dbReference>
<dbReference type="AlphaFoldDB" id="A0A3N9UJ15"/>
<dbReference type="EMBL" id="RRCT01000001">
    <property type="protein sequence ID" value="RQW75990.1"/>
    <property type="molecule type" value="Genomic_DNA"/>
</dbReference>